<evidence type="ECO:0000256" key="5">
    <source>
        <dbReference type="ARBA" id="ARBA00022618"/>
    </source>
</evidence>
<keyword evidence="10" id="KW-0539">Nucleus</keyword>
<dbReference type="InterPro" id="IPR013783">
    <property type="entry name" value="Ig-like_fold"/>
</dbReference>
<dbReference type="Pfam" id="PF00307">
    <property type="entry name" value="CH"/>
    <property type="match status" value="1"/>
</dbReference>
<feature type="region of interest" description="Disordered" evidence="12">
    <location>
        <begin position="129"/>
        <end position="203"/>
    </location>
</feature>
<dbReference type="Gene3D" id="1.20.5.190">
    <property type="match status" value="7"/>
</dbReference>
<evidence type="ECO:0000256" key="11">
    <source>
        <dbReference type="ARBA" id="ARBA00023306"/>
    </source>
</evidence>
<dbReference type="PROSITE" id="PS50096">
    <property type="entry name" value="IQ"/>
    <property type="match status" value="13"/>
</dbReference>
<evidence type="ECO:0000256" key="7">
    <source>
        <dbReference type="ARBA" id="ARBA00022776"/>
    </source>
</evidence>
<feature type="compositionally biased region" description="Basic and acidic residues" evidence="12">
    <location>
        <begin position="194"/>
        <end position="203"/>
    </location>
</feature>
<feature type="compositionally biased region" description="Basic and acidic residues" evidence="12">
    <location>
        <begin position="163"/>
        <end position="181"/>
    </location>
</feature>
<dbReference type="EMBL" id="JAVRJZ010000104">
    <property type="protein sequence ID" value="KAK2703351.1"/>
    <property type="molecule type" value="Genomic_DNA"/>
</dbReference>
<keyword evidence="7" id="KW-0498">Mitosis</keyword>
<evidence type="ECO:0000256" key="1">
    <source>
        <dbReference type="ARBA" id="ARBA00004123"/>
    </source>
</evidence>
<dbReference type="Pfam" id="PF15780">
    <property type="entry name" value="ASH"/>
    <property type="match status" value="1"/>
</dbReference>
<dbReference type="GO" id="GO:0007051">
    <property type="term" value="P:spindle organization"/>
    <property type="evidence" value="ECO:0007669"/>
    <property type="project" value="TreeGrafter"/>
</dbReference>
<evidence type="ECO:0000313" key="14">
    <source>
        <dbReference type="EMBL" id="KAK2703351.1"/>
    </source>
</evidence>
<name>A0AA88HD35_ARTSF</name>
<evidence type="ECO:0000256" key="6">
    <source>
        <dbReference type="ARBA" id="ARBA00022737"/>
    </source>
</evidence>
<dbReference type="InterPro" id="IPR016024">
    <property type="entry name" value="ARM-type_fold"/>
</dbReference>
<feature type="compositionally biased region" description="Basic and acidic residues" evidence="12">
    <location>
        <begin position="2200"/>
        <end position="2215"/>
    </location>
</feature>
<feature type="compositionally biased region" description="Polar residues" evidence="12">
    <location>
        <begin position="421"/>
        <end position="433"/>
    </location>
</feature>
<feature type="domain" description="Calponin-homology (CH)" evidence="13">
    <location>
        <begin position="1211"/>
        <end position="1342"/>
    </location>
</feature>
<feature type="compositionally biased region" description="Basic and acidic residues" evidence="12">
    <location>
        <begin position="2247"/>
        <end position="2263"/>
    </location>
</feature>
<dbReference type="GO" id="GO:0000922">
    <property type="term" value="C:spindle pole"/>
    <property type="evidence" value="ECO:0007669"/>
    <property type="project" value="TreeGrafter"/>
</dbReference>
<dbReference type="GO" id="GO:0005516">
    <property type="term" value="F:calmodulin binding"/>
    <property type="evidence" value="ECO:0007669"/>
    <property type="project" value="UniProtKB-KW"/>
</dbReference>
<dbReference type="CDD" id="cd21223">
    <property type="entry name" value="CH_ASPM_rpt1"/>
    <property type="match status" value="1"/>
</dbReference>
<dbReference type="PANTHER" id="PTHR22706">
    <property type="entry name" value="ASSEMBLY FACTOR FOR SPINDLE MICROTUBULES"/>
    <property type="match status" value="1"/>
</dbReference>
<keyword evidence="5" id="KW-0132">Cell division</keyword>
<gene>
    <name evidence="14" type="ORF">QYM36_018144</name>
</gene>
<dbReference type="SMART" id="SM00015">
    <property type="entry name" value="IQ"/>
    <property type="match status" value="15"/>
</dbReference>
<feature type="compositionally biased region" description="Polar residues" evidence="12">
    <location>
        <begin position="668"/>
        <end position="687"/>
    </location>
</feature>
<keyword evidence="4" id="KW-0597">Phosphoprotein</keyword>
<dbReference type="InterPro" id="IPR001715">
    <property type="entry name" value="CH_dom"/>
</dbReference>
<dbReference type="GO" id="GO:0051295">
    <property type="term" value="P:establishment of meiotic spindle localization"/>
    <property type="evidence" value="ECO:0007669"/>
    <property type="project" value="TreeGrafter"/>
</dbReference>
<dbReference type="InterPro" id="IPR036872">
    <property type="entry name" value="CH_dom_sf"/>
</dbReference>
<feature type="compositionally biased region" description="Low complexity" evidence="12">
    <location>
        <begin position="141"/>
        <end position="162"/>
    </location>
</feature>
<feature type="compositionally biased region" description="Basic and acidic residues" evidence="12">
    <location>
        <begin position="2222"/>
        <end position="2240"/>
    </location>
</feature>
<organism evidence="14 15">
    <name type="scientific">Artemia franciscana</name>
    <name type="common">Brine shrimp</name>
    <name type="synonym">Artemia sanfranciscana</name>
    <dbReference type="NCBI Taxonomy" id="6661"/>
    <lineage>
        <taxon>Eukaryota</taxon>
        <taxon>Metazoa</taxon>
        <taxon>Ecdysozoa</taxon>
        <taxon>Arthropoda</taxon>
        <taxon>Crustacea</taxon>
        <taxon>Branchiopoda</taxon>
        <taxon>Anostraca</taxon>
        <taxon>Artemiidae</taxon>
        <taxon>Artemia</taxon>
    </lineage>
</organism>
<protein>
    <recommendedName>
        <fullName evidence="13">Calponin-homology (CH) domain-containing protein</fullName>
    </recommendedName>
</protein>
<evidence type="ECO:0000313" key="15">
    <source>
        <dbReference type="Proteomes" id="UP001187531"/>
    </source>
</evidence>
<dbReference type="Gene3D" id="2.60.40.10">
    <property type="entry name" value="Immunoglobulins"/>
    <property type="match status" value="1"/>
</dbReference>
<sequence>MKKSLCFEIKKTPPHLKGATASKEETEPTQFVYLEPFKPQPKIVFSAQVGKSVSEDFKVVNSKGSEQQVTLTCTADFKVDPPTIKINPNGYGDFTVSWTPTESGIFKGHLAVSTSFGFKTQFPILGNAVEPPVKKGKTRRSSSLQKPLSSSSSVPRSLSLTRDSVKSKENLRPRSDSDITDRNPLPAVNLNCHQSEKKRNSSFEKREAFRSIVGGNLPPCNIVSTPPRRQTYRIALKNCNPIERPVIDSNLTAVVIPGSSGEIIADCGVERKYEDKAVIDNRCNLGLPPTPVISKVKQRLWNNETRTVSCNSKAIVGLQEQENAEKSNENACSKPGFVAPKTLPKVANLTKKGESLAVPVSVLDDTLTPFAPILCSSVKKDPKQIGNDQNLAIKPTTRIQIDFVNLEKLDLERSSNETFYSARSTETTCSKQSMDSDDEPHQENETFRHIPRAEKELNTQVSALPICESKGVNSELKFANEDLNLPAILAVDSTVVVVSKPGGNLEDSPVSSVSPIMDEENKIFIDKFDDSAVSQDCHVHAPEIESLPIIDLVPQLDLSVILEENETEKNFTFEKTSSRPTSSMGHVKNRTFDCESKGFDLPEASKEDYVTATPKDATSNIDKTHCYSEAPDALSDCKTLQGNDDNFNPSFDAGEKLSNFASVSNYPGLNSNSKDTNQGAGDPTHSSVAPAEFLSRSPILKVHKTESNIPVSFAEKELKEFPQSHQSNVKAPVIRTDVHITEVEDFSRGVLIDDKLHNTKASNHQNTILEIKNDGNQTMKIPATEFTFTISPPKIDSCRYSEDEAFTVNPPKLLGDKRGVVKPFPRALQCGKVKSTRKEFTFKNRKDHQVTLSASSSVTSLSSVDSDETGSSSSFRHRAASDISIGKKGNYSKSSDKSLDSGGLIYQRKTATDPRMGRKDSLFNTQEIQDMRKILNDIEAEYGEPDAANSGESIDISPRKRPALTRGLPFKKPRIMSSEMIYVTDDMSLEGFREVYYDKKASAKQANAFKIWLNYILTPEEEGVDFFGAVADGNLRAPTKEVLSMKNYTTIQNLNRLRREAFILYKSKEVRTILDKVKKEVKELRFAIRSDRPINLDFGLKTTFTQLLLNYNLFWLRLGLETIFGEVVNVQKDVHSSLKKFILERLLADPNLKEEYAHPSVPSLFRPGYEEATRFHTLTKFFYLVYFLDLAKEKRLVKHDPCLFVKSANIKKSSDILTAFSRDFLAGEGDVVKHLRAYGYKVNHEQKPIDEYDFAVKNLASDLSDGVRLSRVLEILLKRNDILKSLRQNVGTRINKLYNVKIVLQALSDAGKPIANVEPHHIAGCYMELILELLQHLMMEFELGPLLDINKLKNENLYLRKSLRVRAKGDDKAASGLKFIQSFDIKEADLELGDKATQLFLWTQLVCAHYGVKVYNFASSFSDGRALCYLIYHYQSDILQRNDISDETTLSFQRNLSDTCSFAIRKVIKPDSTTLNNLVKNEMKNFELFSEKLRAIGGVPPLLVASDVIQTLPEKSVIAAFIGFLCVRLTNLSEEMQAARKIQLWWCQIMAKKREKELVIQVSAAAKIQRWYRNHLEKARQKRRLELERAKEAAAIVVQRYARRFLAKKKLDILKKDKIRKENEAILNKCATKIQCYWRRHSAKNVLLRLKTERVARRNASAIKIQSAWRAHQAKKRLAVLKKSRAEENAAAVVIQSTWRRFTARKRLMGLKSQRANEVAAAIKIQSVWRSYKARQRVTMLRETRVQKYLAAVIIQRAFRCLVARIKLSKLKSQRANEVAAATKIQSVWRSYKARQRVAMHREARVREYFAAATIQQAWRGFAARIKLSKLKSQRANEIAAATKIQSVWRCYKARQRVAVLKEARAHEHLAAVTIQRAFRSFVARIKLSKLKYQRNNEVVAATKIQSVWRSFKAKQTVAILRKARIHEYSAAVTIQCAWRSFTARTKLMELKSQRDNEVVAAIKIQSAWRSFKARRRVADLRKTRIQERSAAAFWRGYLVRKSNPKKLQDIRERVGNTVASQQQTLGARTKSAIEFIFKLSSLDLMKEALINLSVSTKLSSVCCNILVAERGVEKLCELIFQTNKSLPAIENICYALDILTHLAIFEETRSSLVTQPEVVKTLLSTIVRFKQNNEPVFTRACHLVTLLASFPELRIALLSHQEYKRVLTLKSEIQKEKLKPKKSADDALFKAPLTRSRTERELPSMIRKSEELMPRRSLSRSKTERELPSMTEKRQEVILRRSLSRSRTERELPSMTSKEQKVIPRRSLSRSKNERELPSVVITVSSEDAKPQESLLRSRTERELPSTTMQQEAEPRTLTSASTTEHDFSLVTKEQDATPRRSLSRSRVEKRTDGRRHSVAEMPCTPIGTRVRRVLNAPEINRQLLADAHVQILAPPLNLRRSVSNSNVRGIKFVIAPYWKLKRHEQVVKVPESQVEALKKLFQKLE</sequence>
<comment type="caution">
    <text evidence="14">The sequence shown here is derived from an EMBL/GenBank/DDBJ whole genome shotgun (WGS) entry which is preliminary data.</text>
</comment>
<comment type="subcellular location">
    <subcellularLocation>
        <location evidence="2">Cytoplasm</location>
    </subcellularLocation>
    <subcellularLocation>
        <location evidence="1">Nucleus</location>
    </subcellularLocation>
</comment>
<dbReference type="PROSITE" id="PS50021">
    <property type="entry name" value="CH"/>
    <property type="match status" value="1"/>
</dbReference>
<keyword evidence="3" id="KW-0963">Cytoplasm</keyword>
<dbReference type="CDD" id="cd21224">
    <property type="entry name" value="CH_ASPM_rpt2"/>
    <property type="match status" value="1"/>
</dbReference>
<keyword evidence="15" id="KW-1185">Reference proteome</keyword>
<feature type="region of interest" description="Disordered" evidence="12">
    <location>
        <begin position="851"/>
        <end position="878"/>
    </location>
</feature>
<dbReference type="GO" id="GO:0005737">
    <property type="term" value="C:cytoplasm"/>
    <property type="evidence" value="ECO:0007669"/>
    <property type="project" value="UniProtKB-SubCell"/>
</dbReference>
<evidence type="ECO:0000256" key="8">
    <source>
        <dbReference type="ARBA" id="ARBA00022860"/>
    </source>
</evidence>
<feature type="region of interest" description="Disordered" evidence="12">
    <location>
        <begin position="421"/>
        <end position="442"/>
    </location>
</feature>
<dbReference type="CDD" id="cd23767">
    <property type="entry name" value="IQCD"/>
    <property type="match status" value="5"/>
</dbReference>
<keyword evidence="6" id="KW-0677">Repeat</keyword>
<feature type="compositionally biased region" description="Low complexity" evidence="12">
    <location>
        <begin position="851"/>
        <end position="874"/>
    </location>
</feature>
<dbReference type="Pfam" id="PF00612">
    <property type="entry name" value="IQ"/>
    <property type="match status" value="11"/>
</dbReference>
<evidence type="ECO:0000256" key="4">
    <source>
        <dbReference type="ARBA" id="ARBA00022553"/>
    </source>
</evidence>
<evidence type="ECO:0000256" key="2">
    <source>
        <dbReference type="ARBA" id="ARBA00004496"/>
    </source>
</evidence>
<dbReference type="GO" id="GO:0000278">
    <property type="term" value="P:mitotic cell cycle"/>
    <property type="evidence" value="ECO:0007669"/>
    <property type="project" value="TreeGrafter"/>
</dbReference>
<evidence type="ECO:0000256" key="12">
    <source>
        <dbReference type="SAM" id="MobiDB-lite"/>
    </source>
</evidence>
<proteinExistence type="predicted"/>
<feature type="compositionally biased region" description="Basic and acidic residues" evidence="12">
    <location>
        <begin position="2288"/>
        <end position="2305"/>
    </location>
</feature>
<feature type="region of interest" description="Disordered" evidence="12">
    <location>
        <begin position="668"/>
        <end position="688"/>
    </location>
</feature>
<evidence type="ECO:0000256" key="3">
    <source>
        <dbReference type="ARBA" id="ARBA00022490"/>
    </source>
</evidence>
<feature type="compositionally biased region" description="Basic and acidic residues" evidence="12">
    <location>
        <begin position="2347"/>
        <end position="2358"/>
    </location>
</feature>
<dbReference type="Proteomes" id="UP001187531">
    <property type="component" value="Unassembled WGS sequence"/>
</dbReference>
<dbReference type="InterPro" id="IPR000048">
    <property type="entry name" value="IQ_motif_EF-hand-BS"/>
</dbReference>
<keyword evidence="9" id="KW-0175">Coiled coil</keyword>
<dbReference type="Gene3D" id="1.10.418.10">
    <property type="entry name" value="Calponin-like domain"/>
    <property type="match status" value="2"/>
</dbReference>
<dbReference type="InterPro" id="IPR031549">
    <property type="entry name" value="ASH"/>
</dbReference>
<evidence type="ECO:0000256" key="9">
    <source>
        <dbReference type="ARBA" id="ARBA00023054"/>
    </source>
</evidence>
<dbReference type="GO" id="GO:0051301">
    <property type="term" value="P:cell division"/>
    <property type="evidence" value="ECO:0007669"/>
    <property type="project" value="UniProtKB-KW"/>
</dbReference>
<feature type="compositionally biased region" description="Polar residues" evidence="12">
    <location>
        <begin position="2306"/>
        <end position="2324"/>
    </location>
</feature>
<dbReference type="InterPro" id="IPR051185">
    <property type="entry name" value="ASPM"/>
</dbReference>
<reference evidence="14" key="1">
    <citation type="submission" date="2023-07" db="EMBL/GenBank/DDBJ databases">
        <title>Chromosome-level genome assembly of Artemia franciscana.</title>
        <authorList>
            <person name="Jo E."/>
        </authorList>
    </citation>
    <scope>NUCLEOTIDE SEQUENCE</scope>
    <source>
        <tissue evidence="14">Whole body</tissue>
    </source>
</reference>
<accession>A0AA88HD35</accession>
<dbReference type="SUPFAM" id="SSF47576">
    <property type="entry name" value="Calponin-homology domain, CH-domain"/>
    <property type="match status" value="1"/>
</dbReference>
<dbReference type="SUPFAM" id="SSF48371">
    <property type="entry name" value="ARM repeat"/>
    <property type="match status" value="1"/>
</dbReference>
<keyword evidence="8" id="KW-0112">Calmodulin-binding</keyword>
<dbReference type="SMART" id="SM00033">
    <property type="entry name" value="CH"/>
    <property type="match status" value="2"/>
</dbReference>
<evidence type="ECO:0000259" key="13">
    <source>
        <dbReference type="PROSITE" id="PS50021"/>
    </source>
</evidence>
<feature type="region of interest" description="Disordered" evidence="12">
    <location>
        <begin position="2200"/>
        <end position="2358"/>
    </location>
</feature>
<dbReference type="PANTHER" id="PTHR22706:SF1">
    <property type="entry name" value="ASSEMBLY FACTOR FOR SPINDLE MICROTUBULES"/>
    <property type="match status" value="1"/>
</dbReference>
<feature type="compositionally biased region" description="Basic and acidic residues" evidence="12">
    <location>
        <begin position="2325"/>
        <end position="2340"/>
    </location>
</feature>
<dbReference type="GO" id="GO:0005634">
    <property type="term" value="C:nucleus"/>
    <property type="evidence" value="ECO:0007669"/>
    <property type="project" value="UniProtKB-SubCell"/>
</dbReference>
<keyword evidence="11" id="KW-0131">Cell cycle</keyword>
<evidence type="ECO:0000256" key="10">
    <source>
        <dbReference type="ARBA" id="ARBA00023242"/>
    </source>
</evidence>